<evidence type="ECO:0000313" key="3">
    <source>
        <dbReference type="Proteomes" id="UP000734854"/>
    </source>
</evidence>
<dbReference type="EMBL" id="JACMSC010000009">
    <property type="protein sequence ID" value="KAG6506785.1"/>
    <property type="molecule type" value="Genomic_DNA"/>
</dbReference>
<accession>A0A8J5GMC0</accession>
<evidence type="ECO:0000256" key="1">
    <source>
        <dbReference type="SAM" id="MobiDB-lite"/>
    </source>
</evidence>
<gene>
    <name evidence="2" type="ORF">ZIOFF_032115</name>
</gene>
<name>A0A8J5GMC0_ZINOF</name>
<protein>
    <submittedName>
        <fullName evidence="2">Uncharacterized protein</fullName>
    </submittedName>
</protein>
<comment type="caution">
    <text evidence="2">The sequence shown here is derived from an EMBL/GenBank/DDBJ whole genome shotgun (WGS) entry which is preliminary data.</text>
</comment>
<dbReference type="AlphaFoldDB" id="A0A8J5GMC0"/>
<evidence type="ECO:0000313" key="2">
    <source>
        <dbReference type="EMBL" id="KAG6506785.1"/>
    </source>
</evidence>
<organism evidence="2 3">
    <name type="scientific">Zingiber officinale</name>
    <name type="common">Ginger</name>
    <name type="synonym">Amomum zingiber</name>
    <dbReference type="NCBI Taxonomy" id="94328"/>
    <lineage>
        <taxon>Eukaryota</taxon>
        <taxon>Viridiplantae</taxon>
        <taxon>Streptophyta</taxon>
        <taxon>Embryophyta</taxon>
        <taxon>Tracheophyta</taxon>
        <taxon>Spermatophyta</taxon>
        <taxon>Magnoliopsida</taxon>
        <taxon>Liliopsida</taxon>
        <taxon>Zingiberales</taxon>
        <taxon>Zingiberaceae</taxon>
        <taxon>Zingiber</taxon>
    </lineage>
</organism>
<keyword evidence="3" id="KW-1185">Reference proteome</keyword>
<sequence>MASDSEEGGGAVNLGGGREEEGSLAASKVGISAPDTKNTHFIPSLTRLRLCLLPGTQLSCFPRHHLSPNNRATVASLLALAPLSKPFCKRRRLCYAVLKDDAPPEEMP</sequence>
<reference evidence="2 3" key="1">
    <citation type="submission" date="2020-08" db="EMBL/GenBank/DDBJ databases">
        <title>Plant Genome Project.</title>
        <authorList>
            <person name="Zhang R.-G."/>
        </authorList>
    </citation>
    <scope>NUCLEOTIDE SEQUENCE [LARGE SCALE GENOMIC DNA]</scope>
    <source>
        <tissue evidence="2">Rhizome</tissue>
    </source>
</reference>
<feature type="region of interest" description="Disordered" evidence="1">
    <location>
        <begin position="1"/>
        <end position="30"/>
    </location>
</feature>
<proteinExistence type="predicted"/>
<dbReference type="Proteomes" id="UP000734854">
    <property type="component" value="Unassembled WGS sequence"/>
</dbReference>